<dbReference type="EMBL" id="BSNF01000001">
    <property type="protein sequence ID" value="GLQ05007.1"/>
    <property type="molecule type" value="Genomic_DNA"/>
</dbReference>
<keyword evidence="1 2" id="KW-0732">Signal</keyword>
<feature type="signal peptide" evidence="2">
    <location>
        <begin position="1"/>
        <end position="25"/>
    </location>
</feature>
<dbReference type="InterPro" id="IPR004564">
    <property type="entry name" value="OM_lipoprot_carrier_LolA-like"/>
</dbReference>
<evidence type="ECO:0000313" key="3">
    <source>
        <dbReference type="EMBL" id="GLQ05007.1"/>
    </source>
</evidence>
<reference evidence="3" key="1">
    <citation type="journal article" date="2014" name="Int. J. Syst. Evol. Microbiol.">
        <title>Complete genome of a new Firmicutes species belonging to the dominant human colonic microbiota ('Ruminococcus bicirculans') reveals two chromosomes and a selective capacity to utilize plant glucans.</title>
        <authorList>
            <consortium name="NISC Comparative Sequencing Program"/>
            <person name="Wegmann U."/>
            <person name="Louis P."/>
            <person name="Goesmann A."/>
            <person name="Henrissat B."/>
            <person name="Duncan S.H."/>
            <person name="Flint H.J."/>
        </authorList>
    </citation>
    <scope>NUCLEOTIDE SEQUENCE</scope>
    <source>
        <strain evidence="3">NBRC 103408</strain>
    </source>
</reference>
<evidence type="ECO:0000313" key="4">
    <source>
        <dbReference type="Proteomes" id="UP001161409"/>
    </source>
</evidence>
<comment type="caution">
    <text evidence="3">The sequence shown here is derived from an EMBL/GenBank/DDBJ whole genome shotgun (WGS) entry which is preliminary data.</text>
</comment>
<keyword evidence="3" id="KW-0449">Lipoprotein</keyword>
<dbReference type="InterPro" id="IPR029046">
    <property type="entry name" value="LolA/LolB/LppX"/>
</dbReference>
<dbReference type="SUPFAM" id="SSF89392">
    <property type="entry name" value="Prokaryotic lipoproteins and lipoprotein localization factors"/>
    <property type="match status" value="1"/>
</dbReference>
<dbReference type="Pfam" id="PF03548">
    <property type="entry name" value="LolA"/>
    <property type="match status" value="1"/>
</dbReference>
<accession>A0ABQ5U0Y9</accession>
<protein>
    <submittedName>
        <fullName evidence="3">Outer-membrane lipoprotein carrier protein</fullName>
    </submittedName>
</protein>
<evidence type="ECO:0000256" key="2">
    <source>
        <dbReference type="SAM" id="SignalP"/>
    </source>
</evidence>
<name>A0ABQ5U0Y9_9PROT</name>
<dbReference type="PANTHER" id="PTHR35869:SF1">
    <property type="entry name" value="OUTER-MEMBRANE LIPOPROTEIN CARRIER PROTEIN"/>
    <property type="match status" value="1"/>
</dbReference>
<dbReference type="Gene3D" id="2.50.20.10">
    <property type="entry name" value="Lipoprotein localisation LolA/LolB/LppX"/>
    <property type="match status" value="1"/>
</dbReference>
<evidence type="ECO:0000256" key="1">
    <source>
        <dbReference type="ARBA" id="ARBA00022729"/>
    </source>
</evidence>
<feature type="chain" id="PRO_5045361473" evidence="2">
    <location>
        <begin position="26"/>
        <end position="209"/>
    </location>
</feature>
<proteinExistence type="predicted"/>
<keyword evidence="4" id="KW-1185">Reference proteome</keyword>
<dbReference type="Proteomes" id="UP001161409">
    <property type="component" value="Unassembled WGS sequence"/>
</dbReference>
<reference evidence="3" key="2">
    <citation type="submission" date="2023-01" db="EMBL/GenBank/DDBJ databases">
        <title>Draft genome sequence of Sneathiella chinensis strain NBRC 103408.</title>
        <authorList>
            <person name="Sun Q."/>
            <person name="Mori K."/>
        </authorList>
    </citation>
    <scope>NUCLEOTIDE SEQUENCE</scope>
    <source>
        <strain evidence="3">NBRC 103408</strain>
    </source>
</reference>
<dbReference type="RefSeq" id="WP_169559041.1">
    <property type="nucleotide sequence ID" value="NZ_VNWN01000002.1"/>
</dbReference>
<dbReference type="CDD" id="cd16325">
    <property type="entry name" value="LolA"/>
    <property type="match status" value="1"/>
</dbReference>
<dbReference type="PANTHER" id="PTHR35869">
    <property type="entry name" value="OUTER-MEMBRANE LIPOPROTEIN CARRIER PROTEIN"/>
    <property type="match status" value="1"/>
</dbReference>
<sequence length="209" mass="23596">MRNMFKFLLPAALVSLLGVILPVQAADLSLDDREQIARVEAYLNDIQSMKARFLQINAEGMIAQGDVYLRRPGRMRFEYEPPAQILVVADGTWLVMHDKELNETTRLPLRSTPLSVLLEETVSFKGAVQVISVERDAGTLRLNVINTKEPDEGGITLVFRESPLKLRQWLVTDVQGNTTSITLSDVERNLPLEAKLFTFFDSDYDKSNN</sequence>
<organism evidence="3 4">
    <name type="scientific">Sneathiella chinensis</name>
    <dbReference type="NCBI Taxonomy" id="349750"/>
    <lineage>
        <taxon>Bacteria</taxon>
        <taxon>Pseudomonadati</taxon>
        <taxon>Pseudomonadota</taxon>
        <taxon>Alphaproteobacteria</taxon>
        <taxon>Sneathiellales</taxon>
        <taxon>Sneathiellaceae</taxon>
        <taxon>Sneathiella</taxon>
    </lineage>
</organism>
<gene>
    <name evidence="3" type="ORF">GCM10007924_02280</name>
</gene>